<dbReference type="AlphaFoldDB" id="A0A059F478"/>
<keyword evidence="3" id="KW-0677">Repeat</keyword>
<proteinExistence type="predicted"/>
<evidence type="ECO:0000313" key="9">
    <source>
        <dbReference type="Proteomes" id="UP000030655"/>
    </source>
</evidence>
<feature type="domain" description="Histone-binding protein RBBP4-like N-terminal" evidence="7">
    <location>
        <begin position="11"/>
        <end position="78"/>
    </location>
</feature>
<reference evidence="9" key="1">
    <citation type="submission" date="2013-02" db="EMBL/GenBank/DDBJ databases">
        <authorList>
            <consortium name="The Broad Institute Genome Sequencing Platform"/>
            <person name="Cuomo C."/>
            <person name="Becnel J."/>
            <person name="Sanscrainte N."/>
            <person name="Walker B."/>
            <person name="Young S.K."/>
            <person name="Zeng Q."/>
            <person name="Gargeya S."/>
            <person name="Fitzgerald M."/>
            <person name="Haas B."/>
            <person name="Abouelleil A."/>
            <person name="Alvarado L."/>
            <person name="Arachchi H.M."/>
            <person name="Berlin A.M."/>
            <person name="Chapman S.B."/>
            <person name="Dewar J."/>
            <person name="Goldberg J."/>
            <person name="Griggs A."/>
            <person name="Gujja S."/>
            <person name="Hansen M."/>
            <person name="Howarth C."/>
            <person name="Imamovic A."/>
            <person name="Larimer J."/>
            <person name="McCowan C."/>
            <person name="Murphy C."/>
            <person name="Neiman D."/>
            <person name="Pearson M."/>
            <person name="Priest M."/>
            <person name="Roberts A."/>
            <person name="Saif S."/>
            <person name="Shea T."/>
            <person name="Sisk P."/>
            <person name="Sykes S."/>
            <person name="Wortman J."/>
            <person name="Nusbaum C."/>
            <person name="Birren B."/>
        </authorList>
    </citation>
    <scope>NUCLEOTIDE SEQUENCE [LARGE SCALE GENOMIC DNA]</scope>
    <source>
        <strain evidence="9">PRA339</strain>
    </source>
</reference>
<dbReference type="PROSITE" id="PS50082">
    <property type="entry name" value="WD_REPEATS_2"/>
    <property type="match status" value="4"/>
</dbReference>
<dbReference type="SUPFAM" id="SSF50978">
    <property type="entry name" value="WD40 repeat-like"/>
    <property type="match status" value="1"/>
</dbReference>
<feature type="repeat" description="WD" evidence="6">
    <location>
        <begin position="231"/>
        <end position="267"/>
    </location>
</feature>
<evidence type="ECO:0000256" key="6">
    <source>
        <dbReference type="PROSITE-ProRule" id="PRU00221"/>
    </source>
</evidence>
<dbReference type="VEuPathDB" id="MicrosporidiaDB:H312_00673"/>
<dbReference type="InterPro" id="IPR015943">
    <property type="entry name" value="WD40/YVTN_repeat-like_dom_sf"/>
</dbReference>
<dbReference type="Pfam" id="PF12265">
    <property type="entry name" value="CAF1C_H4-bd"/>
    <property type="match status" value="1"/>
</dbReference>
<reference evidence="8 9" key="2">
    <citation type="submission" date="2014-03" db="EMBL/GenBank/DDBJ databases">
        <title>The Genome Sequence of Anncaliia algerae insect isolate PRA339.</title>
        <authorList>
            <consortium name="The Broad Institute Genome Sequencing Platform"/>
            <consortium name="The Broad Institute Genome Sequencing Center for Infectious Disease"/>
            <person name="Cuomo C."/>
            <person name="Becnel J."/>
            <person name="Sanscrainte N."/>
            <person name="Walker B."/>
            <person name="Young S.K."/>
            <person name="Zeng Q."/>
            <person name="Gargeya S."/>
            <person name="Fitzgerald M."/>
            <person name="Haas B."/>
            <person name="Abouelleil A."/>
            <person name="Alvarado L."/>
            <person name="Arachchi H.M."/>
            <person name="Berlin A.M."/>
            <person name="Chapman S.B."/>
            <person name="Dewar J."/>
            <person name="Goldberg J."/>
            <person name="Griggs A."/>
            <person name="Gujja S."/>
            <person name="Hansen M."/>
            <person name="Howarth C."/>
            <person name="Imamovic A."/>
            <person name="Larimer J."/>
            <person name="McCowan C."/>
            <person name="Murphy C."/>
            <person name="Neiman D."/>
            <person name="Pearson M."/>
            <person name="Priest M."/>
            <person name="Roberts A."/>
            <person name="Saif S."/>
            <person name="Shea T."/>
            <person name="Sisk P."/>
            <person name="Sykes S."/>
            <person name="Wortman J."/>
            <person name="Nusbaum C."/>
            <person name="Birren B."/>
        </authorList>
    </citation>
    <scope>NUCLEOTIDE SEQUENCE [LARGE SCALE GENOMIC DNA]</scope>
    <source>
        <strain evidence="8 9">PRA339</strain>
    </source>
</reference>
<protein>
    <recommendedName>
        <fullName evidence="7">Histone-binding protein RBBP4-like N-terminal domain-containing protein</fullName>
    </recommendedName>
</protein>
<keyword evidence="4" id="KW-0156">Chromatin regulator</keyword>
<dbReference type="STRING" id="1288291.A0A059F478"/>
<dbReference type="InterPro" id="IPR036322">
    <property type="entry name" value="WD40_repeat_dom_sf"/>
</dbReference>
<dbReference type="PROSITE" id="PS00678">
    <property type="entry name" value="WD_REPEATS_1"/>
    <property type="match status" value="2"/>
</dbReference>
<dbReference type="Pfam" id="PF00400">
    <property type="entry name" value="WD40"/>
    <property type="match status" value="4"/>
</dbReference>
<dbReference type="GO" id="GO:0005634">
    <property type="term" value="C:nucleus"/>
    <property type="evidence" value="ECO:0007669"/>
    <property type="project" value="UniProtKB-SubCell"/>
</dbReference>
<dbReference type="InterPro" id="IPR020472">
    <property type="entry name" value="WD40_PAC1"/>
</dbReference>
<evidence type="ECO:0000256" key="1">
    <source>
        <dbReference type="ARBA" id="ARBA00004123"/>
    </source>
</evidence>
<dbReference type="PRINTS" id="PR00320">
    <property type="entry name" value="GPROTEINBRPT"/>
</dbReference>
<dbReference type="EMBL" id="KK365135">
    <property type="protein sequence ID" value="KCZ81912.1"/>
    <property type="molecule type" value="Genomic_DNA"/>
</dbReference>
<accession>A0A059F478</accession>
<feature type="repeat" description="WD" evidence="6">
    <location>
        <begin position="327"/>
        <end position="366"/>
    </location>
</feature>
<evidence type="ECO:0000259" key="7">
    <source>
        <dbReference type="Pfam" id="PF12265"/>
    </source>
</evidence>
<feature type="repeat" description="WD" evidence="6">
    <location>
        <begin position="275"/>
        <end position="317"/>
    </location>
</feature>
<dbReference type="InterPro" id="IPR050459">
    <property type="entry name" value="WD_repeat_RBAP46/RBAP48/MSI1"/>
</dbReference>
<dbReference type="HOGENOM" id="CLU_020445_3_1_1"/>
<dbReference type="Proteomes" id="UP000030655">
    <property type="component" value="Unassembled WGS sequence"/>
</dbReference>
<dbReference type="PANTHER" id="PTHR22850">
    <property type="entry name" value="WD40 REPEAT FAMILY"/>
    <property type="match status" value="1"/>
</dbReference>
<gene>
    <name evidence="8" type="ORF">H312_00673</name>
</gene>
<organism evidence="8 9">
    <name type="scientific">Anncaliia algerae PRA339</name>
    <dbReference type="NCBI Taxonomy" id="1288291"/>
    <lineage>
        <taxon>Eukaryota</taxon>
        <taxon>Fungi</taxon>
        <taxon>Fungi incertae sedis</taxon>
        <taxon>Microsporidia</taxon>
        <taxon>Tubulinosematoidea</taxon>
        <taxon>Tubulinosematidae</taxon>
        <taxon>Anncaliia</taxon>
    </lineage>
</organism>
<evidence type="ECO:0000256" key="5">
    <source>
        <dbReference type="ARBA" id="ARBA00023242"/>
    </source>
</evidence>
<feature type="repeat" description="WD" evidence="6">
    <location>
        <begin position="188"/>
        <end position="230"/>
    </location>
</feature>
<evidence type="ECO:0000256" key="3">
    <source>
        <dbReference type="ARBA" id="ARBA00022737"/>
    </source>
</evidence>
<evidence type="ECO:0000313" key="8">
    <source>
        <dbReference type="EMBL" id="KCZ81912.1"/>
    </source>
</evidence>
<evidence type="ECO:0000256" key="2">
    <source>
        <dbReference type="ARBA" id="ARBA00022574"/>
    </source>
</evidence>
<comment type="subcellular location">
    <subcellularLocation>
        <location evidence="1">Nucleus</location>
    </subcellularLocation>
</comment>
<dbReference type="InterPro" id="IPR001680">
    <property type="entry name" value="WD40_rpt"/>
</dbReference>
<dbReference type="InterPro" id="IPR022052">
    <property type="entry name" value="Histone-bd_RBBP4-like_N"/>
</dbReference>
<dbReference type="OrthoDB" id="427795at2759"/>
<dbReference type="PROSITE" id="PS50294">
    <property type="entry name" value="WD_REPEATS_REGION"/>
    <property type="match status" value="3"/>
</dbReference>
<dbReference type="SMART" id="SM00320">
    <property type="entry name" value="WD40"/>
    <property type="match status" value="6"/>
</dbReference>
<keyword evidence="9" id="KW-1185">Reference proteome</keyword>
<dbReference type="InterPro" id="IPR019775">
    <property type="entry name" value="WD40_repeat_CS"/>
</dbReference>
<sequence>MIDETKVIQAEYMVWRKNIQTLYSMVLNHSIEWPALSIQYYPDYTRHNNQTTQRLLISPHTSGQDQEYLLIVEITLPDSVDDAETGDNFKFKIVQKIALDVEVNRARYSYLSPNMIAVRSDDKDVLIFDSTKHLSNEKKSKPDYVLKGHEAGGFGLDWSFFESNLLLSCGEDKKIVLNDISNESFTVFEGHKGIINDINFSKINHNIFLSVGDNKQIFLWDKRVSSAIKSVEGHMSDVLCCEFNPLEENICATGAADSSLKIWDIRNMDKEIFNLTGHKKEVSVVRWSPHSSSVLASGSYDRRVILWDMKRNDYVDQEAPSEMLFIHGGHTNVVTDISWNPLEKFEIASTAEDNVIQIWAKADESV</sequence>
<name>A0A059F478_9MICR</name>
<dbReference type="GO" id="GO:0006325">
    <property type="term" value="P:chromatin organization"/>
    <property type="evidence" value="ECO:0007669"/>
    <property type="project" value="UniProtKB-KW"/>
</dbReference>
<keyword evidence="2 6" id="KW-0853">WD repeat</keyword>
<evidence type="ECO:0000256" key="4">
    <source>
        <dbReference type="ARBA" id="ARBA00022853"/>
    </source>
</evidence>
<keyword evidence="5" id="KW-0539">Nucleus</keyword>
<dbReference type="Gene3D" id="2.130.10.10">
    <property type="entry name" value="YVTN repeat-like/Quinoprotein amine dehydrogenase"/>
    <property type="match status" value="1"/>
</dbReference>